<feature type="transmembrane region" description="Helical" evidence="11">
    <location>
        <begin position="33"/>
        <end position="53"/>
    </location>
</feature>
<evidence type="ECO:0000256" key="9">
    <source>
        <dbReference type="ARBA" id="ARBA00023136"/>
    </source>
</evidence>
<dbReference type="KEGG" id="nue:C5F50_09910"/>
<dbReference type="GO" id="GO:0004222">
    <property type="term" value="F:metalloendopeptidase activity"/>
    <property type="evidence" value="ECO:0007669"/>
    <property type="project" value="InterPro"/>
</dbReference>
<keyword evidence="3 11" id="KW-0812">Transmembrane</keyword>
<evidence type="ECO:0000256" key="7">
    <source>
        <dbReference type="ARBA" id="ARBA00022989"/>
    </source>
</evidence>
<keyword evidence="9 11" id="KW-0472">Membrane</keyword>
<dbReference type="OrthoDB" id="28389at2157"/>
<dbReference type="EMBL" id="CP026995">
    <property type="protein sequence ID" value="QLH07350.1"/>
    <property type="molecule type" value="Genomic_DNA"/>
</dbReference>
<keyword evidence="4" id="KW-0479">Metal-binding</keyword>
<evidence type="ECO:0000256" key="8">
    <source>
        <dbReference type="ARBA" id="ARBA00023049"/>
    </source>
</evidence>
<dbReference type="AlphaFoldDB" id="A0A7D5M8S6"/>
<evidence type="ECO:0000256" key="1">
    <source>
        <dbReference type="ARBA" id="ARBA00022475"/>
    </source>
</evidence>
<sequence length="319" mass="35680">MNKGLVASMGLTMVLVFGLLFALLAGLSFYFDLGIFVTVGLAIGLGLFQWAIGPSIVRWSTNMSPLNKDEFPWIEETTHEICIKNKVKIPKITIANTSMPNAFVFGRTSKSATLTLTRGLLNTLTKDEVRGVIAHEIGHIKHNDMVVMTIISVIPTIAYFIALSTMFGGRSRNQGGAVVLIGLGAFAVYFITNLLILYFSRLREFYADNFAGRQVKPSILANALAKITYGLSLQKQEAKNSTLRSFYAVDPISSSYEVTKFSSYYKDQHISEDEVKKAMDWERNSSFGKFGEIFRTHPLTYKRIDKLYQMEKDSSSNQI</sequence>
<evidence type="ECO:0000313" key="14">
    <source>
        <dbReference type="Proteomes" id="UP000509478"/>
    </source>
</evidence>
<feature type="transmembrane region" description="Helical" evidence="11">
    <location>
        <begin position="179"/>
        <end position="199"/>
    </location>
</feature>
<dbReference type="RefSeq" id="WP_179371227.1">
    <property type="nucleotide sequence ID" value="NZ_CP026995.1"/>
</dbReference>
<evidence type="ECO:0000256" key="5">
    <source>
        <dbReference type="ARBA" id="ARBA00022801"/>
    </source>
</evidence>
<dbReference type="GO" id="GO:0046872">
    <property type="term" value="F:metal ion binding"/>
    <property type="evidence" value="ECO:0007669"/>
    <property type="project" value="UniProtKB-KW"/>
</dbReference>
<gene>
    <name evidence="13" type="ORF">C5F50_09910</name>
</gene>
<feature type="transmembrane region" description="Helical" evidence="11">
    <location>
        <begin position="145"/>
        <end position="167"/>
    </location>
</feature>
<evidence type="ECO:0000256" key="6">
    <source>
        <dbReference type="ARBA" id="ARBA00022833"/>
    </source>
</evidence>
<dbReference type="Proteomes" id="UP000509478">
    <property type="component" value="Chromosome"/>
</dbReference>
<keyword evidence="2 10" id="KW-0645">Protease</keyword>
<dbReference type="PANTHER" id="PTHR43221">
    <property type="entry name" value="PROTEASE HTPX"/>
    <property type="match status" value="1"/>
</dbReference>
<evidence type="ECO:0000256" key="4">
    <source>
        <dbReference type="ARBA" id="ARBA00022723"/>
    </source>
</evidence>
<dbReference type="PANTHER" id="PTHR43221:SF2">
    <property type="entry name" value="PROTEASE HTPX HOMOLOG"/>
    <property type="match status" value="1"/>
</dbReference>
<keyword evidence="1" id="KW-1003">Cell membrane</keyword>
<comment type="cofactor">
    <cofactor evidence="10">
        <name>Zn(2+)</name>
        <dbReference type="ChEBI" id="CHEBI:29105"/>
    </cofactor>
    <text evidence="10">Binds 1 zinc ion per subunit.</text>
</comment>
<reference evidence="13 14" key="1">
    <citation type="submission" date="2018-02" db="EMBL/GenBank/DDBJ databases">
        <title>Complete genome of Nitrosopumilus ureaphilus PS0.</title>
        <authorList>
            <person name="Qin W."/>
            <person name="Zheng Y."/>
            <person name="Stahl D.A."/>
        </authorList>
    </citation>
    <scope>NUCLEOTIDE SEQUENCE [LARGE SCALE GENOMIC DNA]</scope>
    <source>
        <strain evidence="13 14">PS0</strain>
    </source>
</reference>
<evidence type="ECO:0000256" key="3">
    <source>
        <dbReference type="ARBA" id="ARBA00022692"/>
    </source>
</evidence>
<accession>A0A7D5M8S6</accession>
<keyword evidence="8 10" id="KW-0482">Metalloprotease</keyword>
<comment type="similarity">
    <text evidence="10">Belongs to the peptidase M48 family.</text>
</comment>
<dbReference type="Pfam" id="PF01435">
    <property type="entry name" value="Peptidase_M48"/>
    <property type="match status" value="1"/>
</dbReference>
<evidence type="ECO:0000256" key="11">
    <source>
        <dbReference type="SAM" id="Phobius"/>
    </source>
</evidence>
<dbReference type="InterPro" id="IPR050083">
    <property type="entry name" value="HtpX_protease"/>
</dbReference>
<dbReference type="CDD" id="cd07338">
    <property type="entry name" value="M48B_HtpX_like"/>
    <property type="match status" value="1"/>
</dbReference>
<evidence type="ECO:0000256" key="10">
    <source>
        <dbReference type="RuleBase" id="RU003983"/>
    </source>
</evidence>
<proteinExistence type="inferred from homology"/>
<keyword evidence="6 10" id="KW-0862">Zinc</keyword>
<evidence type="ECO:0000313" key="13">
    <source>
        <dbReference type="EMBL" id="QLH07350.1"/>
    </source>
</evidence>
<keyword evidence="14" id="KW-1185">Reference proteome</keyword>
<dbReference type="Gene3D" id="3.30.2010.10">
    <property type="entry name" value="Metalloproteases ('zincins'), catalytic domain"/>
    <property type="match status" value="1"/>
</dbReference>
<protein>
    <recommendedName>
        <fullName evidence="12">Peptidase M48 domain-containing protein</fullName>
    </recommendedName>
</protein>
<feature type="transmembrane region" description="Helical" evidence="11">
    <location>
        <begin position="5"/>
        <end position="27"/>
    </location>
</feature>
<feature type="domain" description="Peptidase M48" evidence="12">
    <location>
        <begin position="70"/>
        <end position="309"/>
    </location>
</feature>
<dbReference type="GeneID" id="56068424"/>
<name>A0A7D5M8S6_9ARCH</name>
<keyword evidence="5 10" id="KW-0378">Hydrolase</keyword>
<evidence type="ECO:0000256" key="2">
    <source>
        <dbReference type="ARBA" id="ARBA00022670"/>
    </source>
</evidence>
<keyword evidence="7 11" id="KW-1133">Transmembrane helix</keyword>
<organism evidence="13 14">
    <name type="scientific">Nitrosopumilus ureiphilus</name>
    <dbReference type="NCBI Taxonomy" id="1470067"/>
    <lineage>
        <taxon>Archaea</taxon>
        <taxon>Nitrososphaerota</taxon>
        <taxon>Nitrososphaeria</taxon>
        <taxon>Nitrosopumilales</taxon>
        <taxon>Nitrosopumilaceae</taxon>
        <taxon>Nitrosopumilus</taxon>
    </lineage>
</organism>
<dbReference type="GO" id="GO:0006508">
    <property type="term" value="P:proteolysis"/>
    <property type="evidence" value="ECO:0007669"/>
    <property type="project" value="UniProtKB-KW"/>
</dbReference>
<evidence type="ECO:0000259" key="12">
    <source>
        <dbReference type="Pfam" id="PF01435"/>
    </source>
</evidence>
<dbReference type="InterPro" id="IPR001915">
    <property type="entry name" value="Peptidase_M48"/>
</dbReference>